<keyword evidence="3 4" id="KW-0732">Signal</keyword>
<evidence type="ECO:0000256" key="4">
    <source>
        <dbReference type="RuleBase" id="RU367119"/>
    </source>
</evidence>
<dbReference type="InterPro" id="IPR050811">
    <property type="entry name" value="Phosphate_ABC_transporter"/>
</dbReference>
<feature type="chain" id="PRO_5027145667" description="Phosphate-binding protein" evidence="4">
    <location>
        <begin position="23"/>
        <end position="323"/>
    </location>
</feature>
<keyword evidence="2 4" id="KW-0813">Transport</keyword>
<dbReference type="EMBL" id="PEIB01000012">
    <property type="protein sequence ID" value="RXJ73156.1"/>
    <property type="molecule type" value="Genomic_DNA"/>
</dbReference>
<dbReference type="GO" id="GO:0006817">
    <property type="term" value="P:phosphate ion transport"/>
    <property type="evidence" value="ECO:0007669"/>
    <property type="project" value="UniProtKB-UniRule"/>
</dbReference>
<dbReference type="GO" id="GO:0007155">
    <property type="term" value="P:cell adhesion"/>
    <property type="evidence" value="ECO:0007669"/>
    <property type="project" value="UniProtKB-UniRule"/>
</dbReference>
<proteinExistence type="inferred from homology"/>
<keyword evidence="7" id="KW-1185">Reference proteome</keyword>
<evidence type="ECO:0000256" key="1">
    <source>
        <dbReference type="ARBA" id="ARBA00008725"/>
    </source>
</evidence>
<sequence>MLKSVAFTLTVAAVVFSTAVFAHHKDEYQRVQGLYGNLSIVGSDTLSNLVINWSSAFERHYPNVNVQIQASGSSTAAPALIESTAQLGTMSRPMRTGEREAFEERYGYPPVELKVAIDAMAIYVHQDNPITGLSLAQVDAMFSETLRCGKNRKYESWGELGMTGSWQRRDIQRFGRNSVSGTYGYFKSRALCRGDFRNDVNEQPGSSSVVESVASSLGAIGYAGAGYKTAGVRMVPLAKNRGDKFVPAGTQHVTSGEYPLARYLYIYLNKVPGKPLPPVEAEFLRLVFSAGGQALVRQDGLVALPDALIHQQLDELGLEKRTD</sequence>
<dbReference type="NCBIfam" id="TIGR02136">
    <property type="entry name" value="ptsS_2"/>
    <property type="match status" value="1"/>
</dbReference>
<evidence type="ECO:0000256" key="3">
    <source>
        <dbReference type="ARBA" id="ARBA00022729"/>
    </source>
</evidence>
<reference evidence="6 7" key="1">
    <citation type="submission" date="2017-10" db="EMBL/GenBank/DDBJ databases">
        <title>Nyctiphanis sp. nov., isolated from the stomach of the euphausiid Nyctiphanes simplex (Hansen, 1911) in the Gulf of California.</title>
        <authorList>
            <person name="Gomez-Gil B."/>
            <person name="Aguilar-Mendez M."/>
            <person name="Lopez-Cortes A."/>
            <person name="Gomez-Gutierrez J."/>
            <person name="Roque A."/>
            <person name="Lang E."/>
            <person name="Gonzalez-Castillo A."/>
        </authorList>
    </citation>
    <scope>NUCLEOTIDE SEQUENCE [LARGE SCALE GENOMIC DNA]</scope>
    <source>
        <strain evidence="6 7">CAIM 600</strain>
    </source>
</reference>
<dbReference type="PANTHER" id="PTHR30570:SF6">
    <property type="entry name" value="PHOSPHATE-BINDING PROTEIN PSTS"/>
    <property type="match status" value="1"/>
</dbReference>
<dbReference type="GO" id="GO:0042597">
    <property type="term" value="C:periplasmic space"/>
    <property type="evidence" value="ECO:0007669"/>
    <property type="project" value="UniProtKB-SubCell"/>
</dbReference>
<feature type="signal peptide" evidence="4">
    <location>
        <begin position="1"/>
        <end position="22"/>
    </location>
</feature>
<evidence type="ECO:0000259" key="5">
    <source>
        <dbReference type="Pfam" id="PF12849"/>
    </source>
</evidence>
<accession>A0A4Q0YQ75</accession>
<comment type="caution">
    <text evidence="6">The sequence shown here is derived from an EMBL/GenBank/DDBJ whole genome shotgun (WGS) entry which is preliminary data.</text>
</comment>
<protein>
    <recommendedName>
        <fullName evidence="4">Phosphate-binding protein</fullName>
    </recommendedName>
</protein>
<comment type="subcellular location">
    <subcellularLocation>
        <location evidence="4">Periplasm</location>
    </subcellularLocation>
    <subcellularLocation>
        <location evidence="4">Secreted</location>
    </subcellularLocation>
</comment>
<dbReference type="InterPro" id="IPR011862">
    <property type="entry name" value="Phos-bd"/>
</dbReference>
<dbReference type="CDD" id="cd13653">
    <property type="entry name" value="PBP2_phosphate_like_1"/>
    <property type="match status" value="1"/>
</dbReference>
<dbReference type="Pfam" id="PF12849">
    <property type="entry name" value="PBP_like_2"/>
    <property type="match status" value="1"/>
</dbReference>
<dbReference type="RefSeq" id="WP_129122409.1">
    <property type="nucleotide sequence ID" value="NZ_PEIB01000012.1"/>
</dbReference>
<keyword evidence="4" id="KW-0592">Phosphate transport</keyword>
<gene>
    <name evidence="6" type="ORF">CS022_11705</name>
</gene>
<dbReference type="InterPro" id="IPR024370">
    <property type="entry name" value="PBP_domain"/>
</dbReference>
<feature type="domain" description="PBP" evidence="5">
    <location>
        <begin position="35"/>
        <end position="289"/>
    </location>
</feature>
<dbReference type="Proteomes" id="UP000290287">
    <property type="component" value="Unassembled WGS sequence"/>
</dbReference>
<organism evidence="6 7">
    <name type="scientific">Veronia nyctiphanis</name>
    <dbReference type="NCBI Taxonomy" id="1278244"/>
    <lineage>
        <taxon>Bacteria</taxon>
        <taxon>Pseudomonadati</taxon>
        <taxon>Pseudomonadota</taxon>
        <taxon>Gammaproteobacteria</taxon>
        <taxon>Vibrionales</taxon>
        <taxon>Vibrionaceae</taxon>
        <taxon>Veronia</taxon>
    </lineage>
</organism>
<dbReference type="AlphaFoldDB" id="A0A4Q0YQ75"/>
<evidence type="ECO:0000313" key="7">
    <source>
        <dbReference type="Proteomes" id="UP000290287"/>
    </source>
</evidence>
<keyword evidence="4" id="KW-0574">Periplasm</keyword>
<comment type="similarity">
    <text evidence="1 4">Belongs to the PstS family.</text>
</comment>
<name>A0A4Q0YQ75_9GAMM</name>
<dbReference type="SUPFAM" id="SSF53850">
    <property type="entry name" value="Periplasmic binding protein-like II"/>
    <property type="match status" value="1"/>
</dbReference>
<evidence type="ECO:0000313" key="6">
    <source>
        <dbReference type="EMBL" id="RXJ73156.1"/>
    </source>
</evidence>
<dbReference type="PANTHER" id="PTHR30570">
    <property type="entry name" value="PERIPLASMIC PHOSPHATE BINDING COMPONENT OF PHOSPHATE ABC TRANSPORTER"/>
    <property type="match status" value="1"/>
</dbReference>
<dbReference type="Gene3D" id="3.40.190.10">
    <property type="entry name" value="Periplasmic binding protein-like II"/>
    <property type="match status" value="2"/>
</dbReference>
<dbReference type="OrthoDB" id="9765713at2"/>
<dbReference type="GO" id="GO:0005576">
    <property type="term" value="C:extracellular region"/>
    <property type="evidence" value="ECO:0007669"/>
    <property type="project" value="UniProtKB-SubCell"/>
</dbReference>
<comment type="function">
    <text evidence="4">Involved in the system for phosphate transport across the cytoplasmic membrane.</text>
</comment>
<dbReference type="GO" id="GO:0042301">
    <property type="term" value="F:phosphate ion binding"/>
    <property type="evidence" value="ECO:0007669"/>
    <property type="project" value="UniProtKB-UniRule"/>
</dbReference>
<evidence type="ECO:0000256" key="2">
    <source>
        <dbReference type="ARBA" id="ARBA00022448"/>
    </source>
</evidence>
<keyword evidence="4" id="KW-0964">Secreted</keyword>